<keyword evidence="3" id="KW-1185">Reference proteome</keyword>
<feature type="non-terminal residue" evidence="2">
    <location>
        <position position="1"/>
    </location>
</feature>
<dbReference type="InterPro" id="IPR001633">
    <property type="entry name" value="EAL_dom"/>
</dbReference>
<dbReference type="Pfam" id="PF10388">
    <property type="entry name" value="YkuI_C"/>
    <property type="match status" value="1"/>
</dbReference>
<evidence type="ECO:0000313" key="2">
    <source>
        <dbReference type="EMBL" id="MBW7455477.1"/>
    </source>
</evidence>
<sequence length="195" mass="22384">GVETEQELQRAIEIGARYVQGYLFAPAEPEFRPSDSFAGLIEKGLEQRRSRIILAERYWTSEAEKLRLIVEAAWEARAEGCPEEAEDTVIEQILPKLEASCIRVYMCREDGIQISSNYHRIMGEDWKREAAFRGLNWSWRPYFIPTSVELEGTMRAAVSRTYTDLDSFDRIRTISMPVGKRGLLFADLIDPEGES</sequence>
<evidence type="ECO:0000259" key="1">
    <source>
        <dbReference type="PROSITE" id="PS50883"/>
    </source>
</evidence>
<proteinExistence type="predicted"/>
<dbReference type="SUPFAM" id="SSF103190">
    <property type="entry name" value="Sensory domain-like"/>
    <property type="match status" value="1"/>
</dbReference>
<reference evidence="2 3" key="1">
    <citation type="submission" date="2021-07" db="EMBL/GenBank/DDBJ databases">
        <title>Paenibacillus radiodurans sp. nov., isolated from the southeastern edge of Tengger Desert.</title>
        <authorList>
            <person name="Zhang G."/>
        </authorList>
    </citation>
    <scope>NUCLEOTIDE SEQUENCE [LARGE SCALE GENOMIC DNA]</scope>
    <source>
        <strain evidence="2 3">CCM 7311</strain>
    </source>
</reference>
<feature type="domain" description="EAL" evidence="1">
    <location>
        <begin position="1"/>
        <end position="41"/>
    </location>
</feature>
<protein>
    <submittedName>
        <fullName evidence="2">Diguanylate phosphodiesterase</fullName>
    </submittedName>
</protein>
<dbReference type="InterPro" id="IPR029151">
    <property type="entry name" value="Sensor-like_sf"/>
</dbReference>
<accession>A0ABS7C3I5</accession>
<name>A0ABS7C3I5_9BACL</name>
<dbReference type="Gene3D" id="3.30.450.20">
    <property type="entry name" value="PAS domain"/>
    <property type="match status" value="1"/>
</dbReference>
<evidence type="ECO:0000313" key="3">
    <source>
        <dbReference type="Proteomes" id="UP001519887"/>
    </source>
</evidence>
<dbReference type="EMBL" id="JAHZIK010000372">
    <property type="protein sequence ID" value="MBW7455477.1"/>
    <property type="molecule type" value="Genomic_DNA"/>
</dbReference>
<gene>
    <name evidence="2" type="ORF">K0U00_15735</name>
</gene>
<organism evidence="2 3">
    <name type="scientific">Paenibacillus sepulcri</name>
    <dbReference type="NCBI Taxonomy" id="359917"/>
    <lineage>
        <taxon>Bacteria</taxon>
        <taxon>Bacillati</taxon>
        <taxon>Bacillota</taxon>
        <taxon>Bacilli</taxon>
        <taxon>Bacillales</taxon>
        <taxon>Paenibacillaceae</taxon>
        <taxon>Paenibacillus</taxon>
    </lineage>
</organism>
<dbReference type="InterPro" id="IPR018842">
    <property type="entry name" value="YkuI_C"/>
</dbReference>
<dbReference type="Proteomes" id="UP001519887">
    <property type="component" value="Unassembled WGS sequence"/>
</dbReference>
<dbReference type="Gene3D" id="3.20.20.450">
    <property type="entry name" value="EAL domain"/>
    <property type="match status" value="1"/>
</dbReference>
<comment type="caution">
    <text evidence="2">The sequence shown here is derived from an EMBL/GenBank/DDBJ whole genome shotgun (WGS) entry which is preliminary data.</text>
</comment>
<dbReference type="SUPFAM" id="SSF141868">
    <property type="entry name" value="EAL domain-like"/>
    <property type="match status" value="1"/>
</dbReference>
<dbReference type="InterPro" id="IPR035919">
    <property type="entry name" value="EAL_sf"/>
</dbReference>
<dbReference type="PROSITE" id="PS50883">
    <property type="entry name" value="EAL"/>
    <property type="match status" value="1"/>
</dbReference>